<evidence type="ECO:0000313" key="1">
    <source>
        <dbReference type="EMBL" id="SEL50133.1"/>
    </source>
</evidence>
<name>A0A1H7QQB7_9BURK</name>
<dbReference type="InterPro" id="IPR005358">
    <property type="entry name" value="Puta_zinc/iron-chelating_dom"/>
</dbReference>
<sequence length="220" mass="23768">MPDLPEELRAEHEKAVAFARSQEETVQQRLDADRPTLTMLVNATQDGKLPRETRMAWLRKLADRINQLAQSLSACATNHCSHCCYAPVSLSFLEAKLIGAAIGVEPKAPPAQTARHAASATPTPLRPKIGHGYAWPCPFLVEDASLPSGKGGKCGIYEHRPMVCRSCLSMAASDKLCEPQPDHLVPLPLFDARVLHLLAAQIGGAEVADIRDFFPAGMAG</sequence>
<proteinExistence type="predicted"/>
<protein>
    <submittedName>
        <fullName evidence="1">Putative zinc-or iron-chelating domain-containing protein</fullName>
    </submittedName>
</protein>
<gene>
    <name evidence="1" type="ORF">SAMN05192542_108242</name>
</gene>
<accession>A0A1H7QQB7</accession>
<dbReference type="Proteomes" id="UP000199120">
    <property type="component" value="Unassembled WGS sequence"/>
</dbReference>
<keyword evidence="2" id="KW-1185">Reference proteome</keyword>
<dbReference type="EMBL" id="FOAJ01000008">
    <property type="protein sequence ID" value="SEL50133.1"/>
    <property type="molecule type" value="Genomic_DNA"/>
</dbReference>
<reference evidence="2" key="1">
    <citation type="submission" date="2016-10" db="EMBL/GenBank/DDBJ databases">
        <authorList>
            <person name="Varghese N."/>
            <person name="Submissions S."/>
        </authorList>
    </citation>
    <scope>NUCLEOTIDE SEQUENCE [LARGE SCALE GENOMIC DNA]</scope>
    <source>
        <strain evidence="2">LMG 26416</strain>
    </source>
</reference>
<organism evidence="1 2">
    <name type="scientific">Paraburkholderia caballeronis</name>
    <dbReference type="NCBI Taxonomy" id="416943"/>
    <lineage>
        <taxon>Bacteria</taxon>
        <taxon>Pseudomonadati</taxon>
        <taxon>Pseudomonadota</taxon>
        <taxon>Betaproteobacteria</taxon>
        <taxon>Burkholderiales</taxon>
        <taxon>Burkholderiaceae</taxon>
        <taxon>Paraburkholderia</taxon>
    </lineage>
</organism>
<dbReference type="AlphaFoldDB" id="A0A1H7QQB7"/>
<evidence type="ECO:0000313" key="2">
    <source>
        <dbReference type="Proteomes" id="UP000199120"/>
    </source>
</evidence>
<dbReference type="Pfam" id="PF03692">
    <property type="entry name" value="CxxCxxCC"/>
    <property type="match status" value="1"/>
</dbReference>
<dbReference type="STRING" id="416943.SAMN05445871_4450"/>